<sequence length="114" mass="12322">MNSCAFNLFLVILLSCIFAQIITINARRHKPHHSKCPECCEAPGSAGWTNLVRPGGSVQITNDTSAQSCCESCVADLRCAQWAFLATICQHNVPPIHPQTSDSQPPISDNSDSP</sequence>
<name>A0ACA9MCU9_9GLOM</name>
<gene>
    <name evidence="1" type="ORF">RPERSI_LOCUS4740</name>
</gene>
<dbReference type="EMBL" id="CAJVQC010006747">
    <property type="protein sequence ID" value="CAG8570642.1"/>
    <property type="molecule type" value="Genomic_DNA"/>
</dbReference>
<protein>
    <submittedName>
        <fullName evidence="1">20165_t:CDS:1</fullName>
    </submittedName>
</protein>
<evidence type="ECO:0000313" key="2">
    <source>
        <dbReference type="Proteomes" id="UP000789920"/>
    </source>
</evidence>
<dbReference type="Proteomes" id="UP000789920">
    <property type="component" value="Unassembled WGS sequence"/>
</dbReference>
<reference evidence="1" key="1">
    <citation type="submission" date="2021-06" db="EMBL/GenBank/DDBJ databases">
        <authorList>
            <person name="Kallberg Y."/>
            <person name="Tangrot J."/>
            <person name="Rosling A."/>
        </authorList>
    </citation>
    <scope>NUCLEOTIDE SEQUENCE</scope>
    <source>
        <strain evidence="1">MA461A</strain>
    </source>
</reference>
<comment type="caution">
    <text evidence="1">The sequence shown here is derived from an EMBL/GenBank/DDBJ whole genome shotgun (WGS) entry which is preliminary data.</text>
</comment>
<proteinExistence type="predicted"/>
<organism evidence="1 2">
    <name type="scientific">Racocetra persica</name>
    <dbReference type="NCBI Taxonomy" id="160502"/>
    <lineage>
        <taxon>Eukaryota</taxon>
        <taxon>Fungi</taxon>
        <taxon>Fungi incertae sedis</taxon>
        <taxon>Mucoromycota</taxon>
        <taxon>Glomeromycotina</taxon>
        <taxon>Glomeromycetes</taxon>
        <taxon>Diversisporales</taxon>
        <taxon>Gigasporaceae</taxon>
        <taxon>Racocetra</taxon>
    </lineage>
</organism>
<keyword evidence="2" id="KW-1185">Reference proteome</keyword>
<feature type="non-terminal residue" evidence="1">
    <location>
        <position position="114"/>
    </location>
</feature>
<evidence type="ECO:0000313" key="1">
    <source>
        <dbReference type="EMBL" id="CAG8570642.1"/>
    </source>
</evidence>
<accession>A0ACA9MCU9</accession>